<protein>
    <submittedName>
        <fullName evidence="2">DUF2393 family protein</fullName>
    </submittedName>
</protein>
<accession>A0ABV7ZGL4</accession>
<keyword evidence="1" id="KW-0472">Membrane</keyword>
<name>A0ABV7ZGL4_9HELI</name>
<organism evidence="2 3">
    <name type="scientific">Helicobacter baculiformis</name>
    <dbReference type="NCBI Taxonomy" id="427351"/>
    <lineage>
        <taxon>Bacteria</taxon>
        <taxon>Pseudomonadati</taxon>
        <taxon>Campylobacterota</taxon>
        <taxon>Epsilonproteobacteria</taxon>
        <taxon>Campylobacterales</taxon>
        <taxon>Helicobacteraceae</taxon>
        <taxon>Helicobacter</taxon>
    </lineage>
</organism>
<dbReference type="InterPro" id="IPR013417">
    <property type="entry name" value="CHP02588"/>
</dbReference>
<dbReference type="EMBL" id="JBHRZO010000005">
    <property type="protein sequence ID" value="MFC3847161.1"/>
    <property type="molecule type" value="Genomic_DNA"/>
</dbReference>
<evidence type="ECO:0000313" key="3">
    <source>
        <dbReference type="Proteomes" id="UP001595783"/>
    </source>
</evidence>
<evidence type="ECO:0000256" key="1">
    <source>
        <dbReference type="SAM" id="Phobius"/>
    </source>
</evidence>
<reference evidence="3" key="1">
    <citation type="journal article" date="2019" name="Int. J. Syst. Evol. Microbiol.">
        <title>The Global Catalogue of Microorganisms (GCM) 10K type strain sequencing project: providing services to taxonomists for standard genome sequencing and annotation.</title>
        <authorList>
            <consortium name="The Broad Institute Genomics Platform"/>
            <consortium name="The Broad Institute Genome Sequencing Center for Infectious Disease"/>
            <person name="Wu L."/>
            <person name="Ma J."/>
        </authorList>
    </citation>
    <scope>NUCLEOTIDE SEQUENCE [LARGE SCALE GENOMIC DNA]</scope>
    <source>
        <strain evidence="3">CCUG 53816</strain>
    </source>
</reference>
<dbReference type="RefSeq" id="WP_104751698.1">
    <property type="nucleotide sequence ID" value="NZ_FZMF01000004.1"/>
</dbReference>
<proteinExistence type="predicted"/>
<keyword evidence="3" id="KW-1185">Reference proteome</keyword>
<dbReference type="Pfam" id="PF09624">
    <property type="entry name" value="DUF2393"/>
    <property type="match status" value="1"/>
</dbReference>
<comment type="caution">
    <text evidence="2">The sequence shown here is derived from an EMBL/GenBank/DDBJ whole genome shotgun (WGS) entry which is preliminary data.</text>
</comment>
<keyword evidence="1" id="KW-1133">Transmembrane helix</keyword>
<feature type="transmembrane region" description="Helical" evidence="1">
    <location>
        <begin position="22"/>
        <end position="44"/>
    </location>
</feature>
<feature type="transmembrane region" description="Helical" evidence="1">
    <location>
        <begin position="51"/>
        <end position="70"/>
    </location>
</feature>
<keyword evidence="1" id="KW-0812">Transmembrane</keyword>
<dbReference type="Proteomes" id="UP001595783">
    <property type="component" value="Unassembled WGS sequence"/>
</dbReference>
<gene>
    <name evidence="2" type="ORF">ACFOPX_01245</name>
</gene>
<sequence length="175" mass="20477">MHPILQHILETLQRFWEQTSPLALWVFGGHYVLFMIFFSMGIIFRGVVSALCYILSFVALFGAPFGVRYATEEQFFKIQTTIEHAAALVYTNAFIAQVKIKNEGRLDIKKCVLRLDVLDPFHNKLQEILSHWLFAKTYIKTFNASLARQQEHTFNWSIDNYPYRKNPFKLSANCY</sequence>
<evidence type="ECO:0000313" key="2">
    <source>
        <dbReference type="EMBL" id="MFC3847161.1"/>
    </source>
</evidence>